<evidence type="ECO:0000313" key="5">
    <source>
        <dbReference type="Proteomes" id="UP000560000"/>
    </source>
</evidence>
<reference evidence="2 4" key="1">
    <citation type="submission" date="2014-09" db="EMBL/GenBank/DDBJ databases">
        <title>Xanthomonadaceae 3.5X direct submission.</title>
        <authorList>
            <person name="Fang T."/>
            <person name="Wang H."/>
        </authorList>
    </citation>
    <scope>NUCLEOTIDE SEQUENCE [LARGE SCALE GENOMIC DNA]</scope>
    <source>
        <strain evidence="2 4">3.5X</strain>
    </source>
</reference>
<dbReference type="HOGENOM" id="CLU_2370083_0_0_6"/>
<sequence>MIELLVVAAVIGALWLIGSVVGLMFKLVFGLVGGVFSLLGGLLALGVGLIVLPFAVLAMLPSVLPALLVIGVVWLIARSASRSTPAPAAHGSGPA</sequence>
<dbReference type="Proteomes" id="UP000560000">
    <property type="component" value="Unassembled WGS sequence"/>
</dbReference>
<dbReference type="EMBL" id="JACHET010000001">
    <property type="protein sequence ID" value="MBB6184324.1"/>
    <property type="molecule type" value="Genomic_DNA"/>
</dbReference>
<dbReference type="AlphaFoldDB" id="A0A099CY00"/>
<keyword evidence="1" id="KW-0812">Transmembrane</keyword>
<protein>
    <submittedName>
        <fullName evidence="2">Uncharacterized protein</fullName>
    </submittedName>
</protein>
<dbReference type="EMBL" id="JROI01000007">
    <property type="protein sequence ID" value="KGI78873.1"/>
    <property type="molecule type" value="Genomic_DNA"/>
</dbReference>
<evidence type="ECO:0000313" key="4">
    <source>
        <dbReference type="Proteomes" id="UP000029708"/>
    </source>
</evidence>
<gene>
    <name evidence="3" type="ORF">HNQ86_001669</name>
    <name evidence="2" type="ORF">LF63_0102805</name>
</gene>
<keyword evidence="1" id="KW-1133">Transmembrane helix</keyword>
<organism evidence="2 4">
    <name type="scientific">Oleiagrimonas soli</name>
    <dbReference type="NCBI Taxonomy" id="1543381"/>
    <lineage>
        <taxon>Bacteria</taxon>
        <taxon>Pseudomonadati</taxon>
        <taxon>Pseudomonadota</taxon>
        <taxon>Gammaproteobacteria</taxon>
        <taxon>Lysobacterales</taxon>
        <taxon>Rhodanobacteraceae</taxon>
        <taxon>Oleiagrimonas</taxon>
    </lineage>
</organism>
<evidence type="ECO:0000256" key="1">
    <source>
        <dbReference type="SAM" id="Phobius"/>
    </source>
</evidence>
<reference evidence="3 5" key="2">
    <citation type="submission" date="2020-08" db="EMBL/GenBank/DDBJ databases">
        <title>Genomic Encyclopedia of Type Strains, Phase IV (KMG-IV): sequencing the most valuable type-strain genomes for metagenomic binning, comparative biology and taxonomic classification.</title>
        <authorList>
            <person name="Goeker M."/>
        </authorList>
    </citation>
    <scope>NUCLEOTIDE SEQUENCE [LARGE SCALE GENOMIC DNA]</scope>
    <source>
        <strain evidence="3 5">DSM 107085</strain>
    </source>
</reference>
<evidence type="ECO:0000313" key="3">
    <source>
        <dbReference type="EMBL" id="MBB6184324.1"/>
    </source>
</evidence>
<proteinExistence type="predicted"/>
<name>A0A099CY00_9GAMM</name>
<evidence type="ECO:0000313" key="2">
    <source>
        <dbReference type="EMBL" id="KGI78873.1"/>
    </source>
</evidence>
<feature type="transmembrane region" description="Helical" evidence="1">
    <location>
        <begin position="58"/>
        <end position="77"/>
    </location>
</feature>
<accession>A0A099CY00</accession>
<dbReference type="Proteomes" id="UP000029708">
    <property type="component" value="Unassembled WGS sequence"/>
</dbReference>
<comment type="caution">
    <text evidence="2">The sequence shown here is derived from an EMBL/GenBank/DDBJ whole genome shotgun (WGS) entry which is preliminary data.</text>
</comment>
<feature type="transmembrane region" description="Helical" evidence="1">
    <location>
        <begin position="6"/>
        <end position="25"/>
    </location>
</feature>
<feature type="transmembrane region" description="Helical" evidence="1">
    <location>
        <begin position="32"/>
        <end position="52"/>
    </location>
</feature>
<keyword evidence="1" id="KW-0472">Membrane</keyword>
<dbReference type="RefSeq" id="WP_043099490.1">
    <property type="nucleotide sequence ID" value="NZ_JACHET010000001.1"/>
</dbReference>
<keyword evidence="4" id="KW-1185">Reference proteome</keyword>